<dbReference type="InterPro" id="IPR025650">
    <property type="entry name" value="Alkyl-DHAP_Synthase"/>
</dbReference>
<dbReference type="InterPro" id="IPR016166">
    <property type="entry name" value="FAD-bd_PCMH"/>
</dbReference>
<dbReference type="InterPro" id="IPR016169">
    <property type="entry name" value="FAD-bd_PCMH_sub2"/>
</dbReference>
<dbReference type="OrthoDB" id="9811557at2"/>
<evidence type="ECO:0000256" key="2">
    <source>
        <dbReference type="ARBA" id="ARBA00008000"/>
    </source>
</evidence>
<dbReference type="Pfam" id="PF02913">
    <property type="entry name" value="FAD-oxidase_C"/>
    <property type="match status" value="1"/>
</dbReference>
<evidence type="ECO:0000313" key="11">
    <source>
        <dbReference type="Proteomes" id="UP000197535"/>
    </source>
</evidence>
<dbReference type="GO" id="GO:0008610">
    <property type="term" value="P:lipid biosynthetic process"/>
    <property type="evidence" value="ECO:0007669"/>
    <property type="project" value="InterPro"/>
</dbReference>
<dbReference type="InterPro" id="IPR006094">
    <property type="entry name" value="Oxid_FAD_bind_N"/>
</dbReference>
<comment type="caution">
    <text evidence="10">The sequence shown here is derived from an EMBL/GenBank/DDBJ whole genome shotgun (WGS) entry which is preliminary data.</text>
</comment>
<sequence>MRRWNGWGDDTIDFPLQEDALHFLRERVGQGIAMADAAFEDVCNRVPPSRLRPHRLVDISAPVRLRNGLGQSMQDWLRLRYGVPGPLPDGVAFPESSEQVRELLDFAARHDAAVIPYGGGTSVVGHLGAPAGARPVLTINLSRLNRLLDFDPDAQLATFGAGVAGPELEAQLRARGYTLGHFPQSFEYSTLGGWIVTRSSGQQSLRYGRIEQLFAGGRMETPQGTLHIPAFPASAAGIDLRELVLGSEGRIGILTEATVRISRLPQSDSFHAVFFPGWREAETALRHIAQARIPLSMLRLSNPVETMTTLRLAGNKGLIGLLERYLSLRGCAHGKCLLLMGASGDRLPVQQAIGNALRIARNHHGVHAGEAIGRKWKANRFRNVYLRNALWGRGYAVDTVETAIDWLRVQPTMHAIEQAAAQVLHAEGERVHAYTHLSHIYPQGASVYSTFVYRLTGNFNTDFARWRRLKAAVSEAIVASGGTISHQHGVGTDHAPYLHAEKGELGIAAMRQVFRHFDPQGLMNPGKLTGACNEEATDVARKLA</sequence>
<keyword evidence="3" id="KW-0285">Flavoprotein</keyword>
<evidence type="ECO:0000256" key="5">
    <source>
        <dbReference type="PIRSR" id="PIRSR625650-1"/>
    </source>
</evidence>
<dbReference type="Gene3D" id="3.30.300.330">
    <property type="match status" value="1"/>
</dbReference>
<evidence type="ECO:0000313" key="10">
    <source>
        <dbReference type="EMBL" id="OWW20814.1"/>
    </source>
</evidence>
<dbReference type="InterPro" id="IPR016164">
    <property type="entry name" value="FAD-linked_Oxase-like_C"/>
</dbReference>
<dbReference type="Gene3D" id="3.30.465.10">
    <property type="match status" value="1"/>
</dbReference>
<dbReference type="InterPro" id="IPR016171">
    <property type="entry name" value="Vanillyl_alc_oxidase_C-sub2"/>
</dbReference>
<comment type="cofactor">
    <cofactor evidence="1 7">
        <name>FAD</name>
        <dbReference type="ChEBI" id="CHEBI:57692"/>
    </cofactor>
</comment>
<dbReference type="Gene3D" id="1.10.45.10">
    <property type="entry name" value="Vanillyl-alcohol Oxidase, Chain A, domain 4"/>
    <property type="match status" value="1"/>
</dbReference>
<proteinExistence type="inferred from homology"/>
<dbReference type="SUPFAM" id="SSF55103">
    <property type="entry name" value="FAD-linked oxidases, C-terminal domain"/>
    <property type="match status" value="1"/>
</dbReference>
<evidence type="ECO:0000256" key="4">
    <source>
        <dbReference type="ARBA" id="ARBA00022827"/>
    </source>
</evidence>
<dbReference type="FunFam" id="1.10.45.10:FF:000001">
    <property type="entry name" value="D-lactate dehydrogenase mitochondrial"/>
    <property type="match status" value="1"/>
</dbReference>
<keyword evidence="11" id="KW-1185">Reference proteome</keyword>
<feature type="binding site" evidence="6">
    <location>
        <position position="387"/>
    </location>
    <ligand>
        <name>substrate</name>
    </ligand>
</feature>
<dbReference type="RefSeq" id="WP_088707679.1">
    <property type="nucleotide sequence ID" value="NZ_LSTO01000001.1"/>
</dbReference>
<organism evidence="10 11">
    <name type="scientific">Noviherbaspirillum denitrificans</name>
    <dbReference type="NCBI Taxonomy" id="1968433"/>
    <lineage>
        <taxon>Bacteria</taxon>
        <taxon>Pseudomonadati</taxon>
        <taxon>Pseudomonadota</taxon>
        <taxon>Betaproteobacteria</taxon>
        <taxon>Burkholderiales</taxon>
        <taxon>Oxalobacteraceae</taxon>
        <taxon>Noviherbaspirillum</taxon>
    </lineage>
</organism>
<dbReference type="PANTHER" id="PTHR46568:SF1">
    <property type="entry name" value="ALKYLDIHYDROXYACETONEPHOSPHATE SYNTHASE, PEROXISOMAL"/>
    <property type="match status" value="1"/>
</dbReference>
<dbReference type="Gene3D" id="3.30.70.3450">
    <property type="match status" value="1"/>
</dbReference>
<dbReference type="GO" id="GO:0008609">
    <property type="term" value="F:alkylglycerone-phosphate synthase activity"/>
    <property type="evidence" value="ECO:0007669"/>
    <property type="project" value="InterPro"/>
</dbReference>
<evidence type="ECO:0000256" key="8">
    <source>
        <dbReference type="PIRSR" id="PIRSR625650-4"/>
    </source>
</evidence>
<feature type="active site" description="Proton donor/acceptor" evidence="5">
    <location>
        <position position="448"/>
    </location>
</feature>
<dbReference type="Pfam" id="PF01565">
    <property type="entry name" value="FAD_binding_4"/>
    <property type="match status" value="1"/>
</dbReference>
<dbReference type="PANTHER" id="PTHR46568">
    <property type="entry name" value="ALKYLDIHYDROXYACETONEPHOSPHATE SYNTHASE, PEROXISOMAL"/>
    <property type="match status" value="1"/>
</dbReference>
<dbReference type="PROSITE" id="PS51387">
    <property type="entry name" value="FAD_PCMH"/>
    <property type="match status" value="1"/>
</dbReference>
<dbReference type="InterPro" id="IPR036318">
    <property type="entry name" value="FAD-bd_PCMH-like_sf"/>
</dbReference>
<comment type="similarity">
    <text evidence="2">Belongs to the FAD-binding oxidoreductase/transferase type 4 family.</text>
</comment>
<evidence type="ECO:0000256" key="7">
    <source>
        <dbReference type="PIRSR" id="PIRSR625650-3"/>
    </source>
</evidence>
<accession>A0A254TDX8</accession>
<dbReference type="InterPro" id="IPR004113">
    <property type="entry name" value="FAD-bd_oxidored_4_C"/>
</dbReference>
<dbReference type="SUPFAM" id="SSF56176">
    <property type="entry name" value="FAD-binding/transporter-associated domain-like"/>
    <property type="match status" value="1"/>
</dbReference>
<gene>
    <name evidence="10" type="ORF">AYR66_16400</name>
</gene>
<feature type="site" description="Important for enzyme activity" evidence="8">
    <location>
        <position position="299"/>
    </location>
</feature>
<name>A0A254TDX8_9BURK</name>
<evidence type="ECO:0000256" key="3">
    <source>
        <dbReference type="ARBA" id="ARBA00022630"/>
    </source>
</evidence>
<dbReference type="AlphaFoldDB" id="A0A254TDX8"/>
<feature type="binding site" evidence="7">
    <location>
        <begin position="116"/>
        <end position="122"/>
    </location>
    <ligand>
        <name>FAD</name>
        <dbReference type="ChEBI" id="CHEBI:57692"/>
    </ligand>
</feature>
<keyword evidence="4 7" id="KW-0274">FAD</keyword>
<evidence type="ECO:0000259" key="9">
    <source>
        <dbReference type="PROSITE" id="PS51387"/>
    </source>
</evidence>
<reference evidence="10 11" key="1">
    <citation type="submission" date="2016-02" db="EMBL/GenBank/DDBJ databases">
        <authorList>
            <person name="Wen L."/>
            <person name="He K."/>
            <person name="Yang H."/>
        </authorList>
    </citation>
    <scope>NUCLEOTIDE SEQUENCE [LARGE SCALE GENOMIC DNA]</scope>
    <source>
        <strain evidence="10 11">TSA40</strain>
    </source>
</reference>
<dbReference type="Proteomes" id="UP000197535">
    <property type="component" value="Unassembled WGS sequence"/>
</dbReference>
<feature type="binding site" evidence="7">
    <location>
        <begin position="197"/>
        <end position="200"/>
    </location>
    <ligand>
        <name>FAD</name>
        <dbReference type="ChEBI" id="CHEBI:57692"/>
    </ligand>
</feature>
<dbReference type="GO" id="GO:0071949">
    <property type="term" value="F:FAD binding"/>
    <property type="evidence" value="ECO:0007669"/>
    <property type="project" value="InterPro"/>
</dbReference>
<evidence type="ECO:0000256" key="6">
    <source>
        <dbReference type="PIRSR" id="PIRSR625650-2"/>
    </source>
</evidence>
<dbReference type="EMBL" id="LSTO01000001">
    <property type="protein sequence ID" value="OWW20814.1"/>
    <property type="molecule type" value="Genomic_DNA"/>
</dbReference>
<feature type="domain" description="FAD-binding PCMH-type" evidence="9">
    <location>
        <begin position="84"/>
        <end position="264"/>
    </location>
</feature>
<evidence type="ECO:0000256" key="1">
    <source>
        <dbReference type="ARBA" id="ARBA00001974"/>
    </source>
</evidence>
<protein>
    <submittedName>
        <fullName evidence="10">FAD-linked oxidase</fullName>
    </submittedName>
</protein>